<keyword evidence="2" id="KW-0614">Plasmid</keyword>
<proteinExistence type="predicted"/>
<dbReference type="Gene3D" id="3.10.20.30">
    <property type="match status" value="1"/>
</dbReference>
<dbReference type="NCBIfam" id="NF007985">
    <property type="entry name" value="PRK10713.1"/>
    <property type="match status" value="1"/>
</dbReference>
<dbReference type="InterPro" id="IPR036010">
    <property type="entry name" value="2Fe-2S_ferredoxin-like_sf"/>
</dbReference>
<protein>
    <submittedName>
        <fullName evidence="2">2Fe-2S ferredoxin</fullName>
    </submittedName>
</protein>
<dbReference type="PANTHER" id="PTHR30212">
    <property type="entry name" value="PROTEIN YIIM"/>
    <property type="match status" value="1"/>
</dbReference>
<dbReference type="AlphaFoldDB" id="A0A1B1LQJ0"/>
<sequence>MSGYINCQTIFAEKSKMLITSENSANSILEQLESAGVPVESQCRSGFCGACRLKKKSGKVTYNCFPLAYVGADEILPCCCRPCGDVVLDI</sequence>
<feature type="domain" description="2Fe-2S ferredoxin-type" evidence="1">
    <location>
        <begin position="19"/>
        <end position="83"/>
    </location>
</feature>
<dbReference type="GeneID" id="93756868"/>
<accession>A0A1B1LQJ0</accession>
<dbReference type="InterPro" id="IPR012675">
    <property type="entry name" value="Beta-grasp_dom_sf"/>
</dbReference>
<name>A0A1B1LQJ0_KLEPN</name>
<geneLocation type="plasmid" evidence="2">
    <name>pKP04VIM</name>
</geneLocation>
<dbReference type="InterPro" id="IPR052353">
    <property type="entry name" value="Benzoxazolinone_Detox_Enz"/>
</dbReference>
<dbReference type="Pfam" id="PF00111">
    <property type="entry name" value="Fer2"/>
    <property type="match status" value="1"/>
</dbReference>
<organism evidence="2">
    <name type="scientific">Klebsiella pneumoniae</name>
    <dbReference type="NCBI Taxonomy" id="573"/>
    <lineage>
        <taxon>Bacteria</taxon>
        <taxon>Pseudomonadati</taxon>
        <taxon>Pseudomonadota</taxon>
        <taxon>Gammaproteobacteria</taxon>
        <taxon>Enterobacterales</taxon>
        <taxon>Enterobacteriaceae</taxon>
        <taxon>Klebsiella/Raoultella group</taxon>
        <taxon>Klebsiella</taxon>
        <taxon>Klebsiella pneumoniae complex</taxon>
    </lineage>
</organism>
<dbReference type="CDD" id="cd00207">
    <property type="entry name" value="fer2"/>
    <property type="match status" value="1"/>
</dbReference>
<dbReference type="PROSITE" id="PS00197">
    <property type="entry name" value="2FE2S_FER_1"/>
    <property type="match status" value="1"/>
</dbReference>
<dbReference type="EMBL" id="KU318421">
    <property type="protein sequence ID" value="ANS55303.1"/>
    <property type="molecule type" value="Genomic_DNA"/>
</dbReference>
<dbReference type="RefSeq" id="WP_017901024.1">
    <property type="nucleotide sequence ID" value="NZ_AP018583.1"/>
</dbReference>
<dbReference type="InterPro" id="IPR006058">
    <property type="entry name" value="2Fe2S_fd_BS"/>
</dbReference>
<dbReference type="InterPro" id="IPR001041">
    <property type="entry name" value="2Fe-2S_ferredoxin-type"/>
</dbReference>
<evidence type="ECO:0000259" key="1">
    <source>
        <dbReference type="Pfam" id="PF00111"/>
    </source>
</evidence>
<reference evidence="2" key="1">
    <citation type="submission" date="2015-12" db="EMBL/GenBank/DDBJ databases">
        <title>Klebsiella pneumoniae strain KP04 plasmid pKP04VIM, complete sequence.</title>
        <authorList>
            <person name="Li R."/>
            <person name="Lin D."/>
            <person name="Chen C."/>
        </authorList>
    </citation>
    <scope>NUCLEOTIDE SEQUENCE</scope>
    <source>
        <plasmid evidence="2">pKP04VIM</plasmid>
    </source>
</reference>
<dbReference type="PANTHER" id="PTHR30212:SF2">
    <property type="entry name" value="PROTEIN YIIM"/>
    <property type="match status" value="1"/>
</dbReference>
<evidence type="ECO:0000313" key="2">
    <source>
        <dbReference type="EMBL" id="ANS55303.1"/>
    </source>
</evidence>
<dbReference type="GO" id="GO:0051537">
    <property type="term" value="F:2 iron, 2 sulfur cluster binding"/>
    <property type="evidence" value="ECO:0007669"/>
    <property type="project" value="InterPro"/>
</dbReference>
<dbReference type="SUPFAM" id="SSF54292">
    <property type="entry name" value="2Fe-2S ferredoxin-like"/>
    <property type="match status" value="1"/>
</dbReference>